<dbReference type="EMBL" id="FODJ01000007">
    <property type="protein sequence ID" value="SEO38962.1"/>
    <property type="molecule type" value="Genomic_DNA"/>
</dbReference>
<evidence type="ECO:0000313" key="2">
    <source>
        <dbReference type="Proteomes" id="UP000199300"/>
    </source>
</evidence>
<dbReference type="OrthoDB" id="9810148at2"/>
<dbReference type="FunFam" id="3.40.50.300:FF:001255">
    <property type="entry name" value="DNA polymerase III subunit delta"/>
    <property type="match status" value="1"/>
</dbReference>
<dbReference type="NCBIfam" id="TIGR00678">
    <property type="entry name" value="holB"/>
    <property type="match status" value="1"/>
</dbReference>
<sequence>MKTWDALSEIQPIAVNMLKQMIIKQRVAHAYLIYGDKGTGKAMLGLMLAKSLFCQNKHGGEPCLACVNCRRIDSGNHPDLHWIRPDGASIKKEQIAHLQKEFTYTGLESNQKVYLITQADLMTTNAANRLLKFLEEPSQQTTAILLTENYQSILDTIKSRCQIISLKPLVTQRVQTRLESEGISKENARLFASVSQNLDQARALNQDEWFAQARKLVVQLVGILQANHGEALLFIQKQWLQHFSDREQQNFGLDLILYWFKDLIYLDIDQKDSLVFIAYYEELEKCLWHWSRADATKVIYAIMDAKRNLNYNVHPTLVMEQLTLQMQR</sequence>
<dbReference type="STRING" id="872970.SAMN04488134_1078"/>
<gene>
    <name evidence="1" type="ORF">SAMN04488134_1078</name>
</gene>
<evidence type="ECO:0000313" key="1">
    <source>
        <dbReference type="EMBL" id="SEO38962.1"/>
    </source>
</evidence>
<dbReference type="InterPro" id="IPR004622">
    <property type="entry name" value="DNA_pol_HolB"/>
</dbReference>
<dbReference type="PANTHER" id="PTHR11669:SF8">
    <property type="entry name" value="DNA POLYMERASE III SUBUNIT DELTA"/>
    <property type="match status" value="1"/>
</dbReference>
<dbReference type="GO" id="GO:0006261">
    <property type="term" value="P:DNA-templated DNA replication"/>
    <property type="evidence" value="ECO:0007669"/>
    <property type="project" value="TreeGrafter"/>
</dbReference>
<dbReference type="Proteomes" id="UP000199300">
    <property type="component" value="Unassembled WGS sequence"/>
</dbReference>
<dbReference type="RefSeq" id="WP_091497691.1">
    <property type="nucleotide sequence ID" value="NZ_FODJ01000007.1"/>
</dbReference>
<dbReference type="GO" id="GO:0003887">
    <property type="term" value="F:DNA-directed DNA polymerase activity"/>
    <property type="evidence" value="ECO:0007669"/>
    <property type="project" value="InterPro"/>
</dbReference>
<dbReference type="InterPro" id="IPR050238">
    <property type="entry name" value="DNA_Rep/Repair_Clamp_Loader"/>
</dbReference>
<dbReference type="GO" id="GO:0008408">
    <property type="term" value="F:3'-5' exonuclease activity"/>
    <property type="evidence" value="ECO:0007669"/>
    <property type="project" value="InterPro"/>
</dbReference>
<dbReference type="Gene3D" id="3.40.50.300">
    <property type="entry name" value="P-loop containing nucleotide triphosphate hydrolases"/>
    <property type="match status" value="1"/>
</dbReference>
<dbReference type="AlphaFoldDB" id="A0A1H8PAK9"/>
<protein>
    <submittedName>
        <fullName evidence="1">DNA polymerase-3 subunit delta</fullName>
    </submittedName>
</protein>
<reference evidence="1 2" key="1">
    <citation type="submission" date="2016-10" db="EMBL/GenBank/DDBJ databases">
        <authorList>
            <person name="de Groot N.N."/>
        </authorList>
    </citation>
    <scope>NUCLEOTIDE SEQUENCE [LARGE SCALE GENOMIC DNA]</scope>
    <source>
        <strain evidence="1 2">CGMCC 1.10434</strain>
    </source>
</reference>
<dbReference type="Pfam" id="PF13177">
    <property type="entry name" value="DNA_pol3_delta2"/>
    <property type="match status" value="1"/>
</dbReference>
<dbReference type="NCBIfam" id="NF005972">
    <property type="entry name" value="PRK08058.1"/>
    <property type="match status" value="1"/>
</dbReference>
<organism evidence="1 2">
    <name type="scientific">Amphibacillus marinus</name>
    <dbReference type="NCBI Taxonomy" id="872970"/>
    <lineage>
        <taxon>Bacteria</taxon>
        <taxon>Bacillati</taxon>
        <taxon>Bacillota</taxon>
        <taxon>Bacilli</taxon>
        <taxon>Bacillales</taxon>
        <taxon>Bacillaceae</taxon>
        <taxon>Amphibacillus</taxon>
    </lineage>
</organism>
<dbReference type="SUPFAM" id="SSF52540">
    <property type="entry name" value="P-loop containing nucleoside triphosphate hydrolases"/>
    <property type="match status" value="1"/>
</dbReference>
<proteinExistence type="predicted"/>
<keyword evidence="2" id="KW-1185">Reference proteome</keyword>
<dbReference type="PANTHER" id="PTHR11669">
    <property type="entry name" value="REPLICATION FACTOR C / DNA POLYMERASE III GAMMA-TAU SUBUNIT"/>
    <property type="match status" value="1"/>
</dbReference>
<accession>A0A1H8PAK9</accession>
<name>A0A1H8PAK9_9BACI</name>
<dbReference type="InterPro" id="IPR027417">
    <property type="entry name" value="P-loop_NTPase"/>
</dbReference>